<evidence type="ECO:0000313" key="3">
    <source>
        <dbReference type="Proteomes" id="UP001482620"/>
    </source>
</evidence>
<gene>
    <name evidence="2" type="ORF">ILYODFUR_030043</name>
</gene>
<evidence type="ECO:0000313" key="2">
    <source>
        <dbReference type="EMBL" id="MEQ2253231.1"/>
    </source>
</evidence>
<sequence>MASMDIYKAGTTADPTEHKGSSFTCSEERLRATRFGAVSLNAAEALHTPLQELKAALTSAEDPMLLLTEPRPGRHININSCLK</sequence>
<comment type="caution">
    <text evidence="2">The sequence shown here is derived from an EMBL/GenBank/DDBJ whole genome shotgun (WGS) entry which is preliminary data.</text>
</comment>
<organism evidence="2 3">
    <name type="scientific">Ilyodon furcidens</name>
    <name type="common">goldbreast splitfin</name>
    <dbReference type="NCBI Taxonomy" id="33524"/>
    <lineage>
        <taxon>Eukaryota</taxon>
        <taxon>Metazoa</taxon>
        <taxon>Chordata</taxon>
        <taxon>Craniata</taxon>
        <taxon>Vertebrata</taxon>
        <taxon>Euteleostomi</taxon>
        <taxon>Actinopterygii</taxon>
        <taxon>Neopterygii</taxon>
        <taxon>Teleostei</taxon>
        <taxon>Neoteleostei</taxon>
        <taxon>Acanthomorphata</taxon>
        <taxon>Ovalentaria</taxon>
        <taxon>Atherinomorphae</taxon>
        <taxon>Cyprinodontiformes</taxon>
        <taxon>Goodeidae</taxon>
        <taxon>Ilyodon</taxon>
    </lineage>
</organism>
<proteinExistence type="predicted"/>
<protein>
    <submittedName>
        <fullName evidence="2">Uncharacterized protein</fullName>
    </submittedName>
</protein>
<reference evidence="2 3" key="1">
    <citation type="submission" date="2021-06" db="EMBL/GenBank/DDBJ databases">
        <authorList>
            <person name="Palmer J.M."/>
        </authorList>
    </citation>
    <scope>NUCLEOTIDE SEQUENCE [LARGE SCALE GENOMIC DNA]</scope>
    <source>
        <strain evidence="3">if_2019</strain>
        <tissue evidence="2">Muscle</tissue>
    </source>
</reference>
<dbReference type="Proteomes" id="UP001482620">
    <property type="component" value="Unassembled WGS sequence"/>
</dbReference>
<name>A0ABV0V7A2_9TELE</name>
<keyword evidence="3" id="KW-1185">Reference proteome</keyword>
<feature type="region of interest" description="Disordered" evidence="1">
    <location>
        <begin position="1"/>
        <end position="22"/>
    </location>
</feature>
<evidence type="ECO:0000256" key="1">
    <source>
        <dbReference type="SAM" id="MobiDB-lite"/>
    </source>
</evidence>
<dbReference type="EMBL" id="JAHRIQ010097068">
    <property type="protein sequence ID" value="MEQ2253231.1"/>
    <property type="molecule type" value="Genomic_DNA"/>
</dbReference>
<accession>A0ABV0V7A2</accession>